<evidence type="ECO:0000256" key="5">
    <source>
        <dbReference type="PIRSR" id="PIRSR601461-1"/>
    </source>
</evidence>
<keyword evidence="4 6" id="KW-0378">Hydrolase</keyword>
<evidence type="ECO:0000313" key="8">
    <source>
        <dbReference type="EMBL" id="KAF2458489.1"/>
    </source>
</evidence>
<gene>
    <name evidence="8" type="ORF">BDY21DRAFT_204603</name>
</gene>
<organism evidence="8 9">
    <name type="scientific">Lineolata rhizophorae</name>
    <dbReference type="NCBI Taxonomy" id="578093"/>
    <lineage>
        <taxon>Eukaryota</taxon>
        <taxon>Fungi</taxon>
        <taxon>Dikarya</taxon>
        <taxon>Ascomycota</taxon>
        <taxon>Pezizomycotina</taxon>
        <taxon>Dothideomycetes</taxon>
        <taxon>Dothideomycetes incertae sedis</taxon>
        <taxon>Lineolatales</taxon>
        <taxon>Lineolataceae</taxon>
        <taxon>Lineolata</taxon>
    </lineage>
</organism>
<keyword evidence="2 6" id="KW-0645">Protease</keyword>
<name>A0A6A6P3N3_9PEZI</name>
<evidence type="ECO:0000313" key="9">
    <source>
        <dbReference type="Proteomes" id="UP000799766"/>
    </source>
</evidence>
<dbReference type="EMBL" id="MU001677">
    <property type="protein sequence ID" value="KAF2458489.1"/>
    <property type="molecule type" value="Genomic_DNA"/>
</dbReference>
<evidence type="ECO:0000256" key="1">
    <source>
        <dbReference type="ARBA" id="ARBA00007447"/>
    </source>
</evidence>
<reference evidence="8" key="1">
    <citation type="journal article" date="2020" name="Stud. Mycol.">
        <title>101 Dothideomycetes genomes: a test case for predicting lifestyles and emergence of pathogens.</title>
        <authorList>
            <person name="Haridas S."/>
            <person name="Albert R."/>
            <person name="Binder M."/>
            <person name="Bloem J."/>
            <person name="Labutti K."/>
            <person name="Salamov A."/>
            <person name="Andreopoulos B."/>
            <person name="Baker S."/>
            <person name="Barry K."/>
            <person name="Bills G."/>
            <person name="Bluhm B."/>
            <person name="Cannon C."/>
            <person name="Castanera R."/>
            <person name="Culley D."/>
            <person name="Daum C."/>
            <person name="Ezra D."/>
            <person name="Gonzalez J."/>
            <person name="Henrissat B."/>
            <person name="Kuo A."/>
            <person name="Liang C."/>
            <person name="Lipzen A."/>
            <person name="Lutzoni F."/>
            <person name="Magnuson J."/>
            <person name="Mondo S."/>
            <person name="Nolan M."/>
            <person name="Ohm R."/>
            <person name="Pangilinan J."/>
            <person name="Park H.-J."/>
            <person name="Ramirez L."/>
            <person name="Alfaro M."/>
            <person name="Sun H."/>
            <person name="Tritt A."/>
            <person name="Yoshinaga Y."/>
            <person name="Zwiers L.-H."/>
            <person name="Turgeon B."/>
            <person name="Goodwin S."/>
            <person name="Spatafora J."/>
            <person name="Crous P."/>
            <person name="Grigoriev I."/>
        </authorList>
    </citation>
    <scope>NUCLEOTIDE SEQUENCE</scope>
    <source>
        <strain evidence="8">ATCC 16933</strain>
    </source>
</reference>
<evidence type="ECO:0000256" key="3">
    <source>
        <dbReference type="ARBA" id="ARBA00022750"/>
    </source>
</evidence>
<dbReference type="CDD" id="cd06097">
    <property type="entry name" value="Aspergillopepsin_like"/>
    <property type="match status" value="1"/>
</dbReference>
<dbReference type="GO" id="GO:0004190">
    <property type="term" value="F:aspartic-type endopeptidase activity"/>
    <property type="evidence" value="ECO:0007669"/>
    <property type="project" value="UniProtKB-KW"/>
</dbReference>
<comment type="similarity">
    <text evidence="1 6">Belongs to the peptidase A1 family.</text>
</comment>
<feature type="domain" description="Peptidase A1" evidence="7">
    <location>
        <begin position="93"/>
        <end position="423"/>
    </location>
</feature>
<keyword evidence="3 6" id="KW-0064">Aspartyl protease</keyword>
<accession>A0A6A6P3N3</accession>
<dbReference type="PROSITE" id="PS51767">
    <property type="entry name" value="PEPTIDASE_A1"/>
    <property type="match status" value="1"/>
</dbReference>
<protein>
    <submittedName>
        <fullName evidence="8">Aspartic peptidase domain-containing protein</fullName>
    </submittedName>
</protein>
<sequence length="436" mass="47769">MATLQRITRIPNPKYQKSGIKSYVWLMRKYNFAPTKDGPYFVGNRMQNRGKFGILKKLGGRTRVQHHVLQKRLDAKGQTGEVPTDDQQNDVMYLSEVTIGTPPQKMSLDFDTGSADLWVWSTELPQNVQEQGKSSGHNMFDPKASSSFKAMPDASWQIQYGDQSSASGTVGTDTLHLGGIDVENQAIELASDVSQQFLRSEGDGLLGLAFGTINTVQPQQVNTPVENMIAQGDIPKEKELFTAYLGSWRDANEPDEGVSFYTFGYVDQAVTSKIGEPKYTPIDDSNGWWQFPSTTAEVAGKTVQRPAGNTAIADTGTTLALVDDDFCQAIYDAIPGATYDYGNQGYVFPVDTPAEKLPVVKVAVGDNAFEIQKEDLGFADAGNGMVYGGIQSRGDMDMDILGGTFLKAVYAVFDQGNKRFGAVQRQETEQNLDPPQ</sequence>
<dbReference type="PANTHER" id="PTHR47966">
    <property type="entry name" value="BETA-SITE APP-CLEAVING ENZYME, ISOFORM A-RELATED"/>
    <property type="match status" value="1"/>
</dbReference>
<dbReference type="Gene3D" id="2.40.70.10">
    <property type="entry name" value="Acid Proteases"/>
    <property type="match status" value="2"/>
</dbReference>
<dbReference type="InterPro" id="IPR001461">
    <property type="entry name" value="Aspartic_peptidase_A1"/>
</dbReference>
<evidence type="ECO:0000256" key="2">
    <source>
        <dbReference type="ARBA" id="ARBA00022670"/>
    </source>
</evidence>
<dbReference type="InterPro" id="IPR021109">
    <property type="entry name" value="Peptidase_aspartic_dom_sf"/>
</dbReference>
<evidence type="ECO:0000259" key="7">
    <source>
        <dbReference type="PROSITE" id="PS51767"/>
    </source>
</evidence>
<dbReference type="InterPro" id="IPR001969">
    <property type="entry name" value="Aspartic_peptidase_AS"/>
</dbReference>
<dbReference type="InterPro" id="IPR033121">
    <property type="entry name" value="PEPTIDASE_A1"/>
</dbReference>
<evidence type="ECO:0000256" key="4">
    <source>
        <dbReference type="ARBA" id="ARBA00022801"/>
    </source>
</evidence>
<keyword evidence="9" id="KW-1185">Reference proteome</keyword>
<dbReference type="GO" id="GO:0006508">
    <property type="term" value="P:proteolysis"/>
    <property type="evidence" value="ECO:0007669"/>
    <property type="project" value="UniProtKB-KW"/>
</dbReference>
<dbReference type="SUPFAM" id="SSF50630">
    <property type="entry name" value="Acid proteases"/>
    <property type="match status" value="1"/>
</dbReference>
<dbReference type="InterPro" id="IPR034163">
    <property type="entry name" value="Aspergillopepsin-like_cat_dom"/>
</dbReference>
<dbReference type="FunFam" id="2.40.70.10:FF:000092">
    <property type="entry name" value="Aspartic endopeptidase (AP1)"/>
    <property type="match status" value="1"/>
</dbReference>
<dbReference type="PRINTS" id="PR00792">
    <property type="entry name" value="PEPSIN"/>
</dbReference>
<dbReference type="Pfam" id="PF00026">
    <property type="entry name" value="Asp"/>
    <property type="match status" value="1"/>
</dbReference>
<evidence type="ECO:0000256" key="6">
    <source>
        <dbReference type="RuleBase" id="RU000454"/>
    </source>
</evidence>
<dbReference type="PANTHER" id="PTHR47966:SF1">
    <property type="entry name" value="ASPARTYL PROTEINASE"/>
    <property type="match status" value="1"/>
</dbReference>
<dbReference type="Proteomes" id="UP000799766">
    <property type="component" value="Unassembled WGS sequence"/>
</dbReference>
<feature type="active site" evidence="5">
    <location>
        <position position="111"/>
    </location>
</feature>
<dbReference type="PROSITE" id="PS00141">
    <property type="entry name" value="ASP_PROTEASE"/>
    <property type="match status" value="1"/>
</dbReference>
<feature type="active site" evidence="5">
    <location>
        <position position="314"/>
    </location>
</feature>
<dbReference type="AlphaFoldDB" id="A0A6A6P3N3"/>
<proteinExistence type="inferred from homology"/>
<dbReference type="OrthoDB" id="2747330at2759"/>